<dbReference type="InterPro" id="IPR001977">
    <property type="entry name" value="Depp_CoAkinase"/>
</dbReference>
<evidence type="ECO:0000313" key="9">
    <source>
        <dbReference type="Proteomes" id="UP000675880"/>
    </source>
</evidence>
<dbReference type="PROSITE" id="PS51219">
    <property type="entry name" value="DPCK"/>
    <property type="match status" value="1"/>
</dbReference>
<keyword evidence="5 8" id="KW-0418">Kinase</keyword>
<dbReference type="SUPFAM" id="SSF52540">
    <property type="entry name" value="P-loop containing nucleoside triphosphate hydrolases"/>
    <property type="match status" value="1"/>
</dbReference>
<keyword evidence="9" id="KW-1185">Reference proteome</keyword>
<comment type="pathway">
    <text evidence="5">Cofactor biosynthesis; coenzyme A biosynthesis; CoA from (R)-pantothenate: step 5/5.</text>
</comment>
<evidence type="ECO:0000256" key="6">
    <source>
        <dbReference type="NCBIfam" id="TIGR00152"/>
    </source>
</evidence>
<dbReference type="HAMAP" id="MF_00376">
    <property type="entry name" value="Dephospho_CoA_kinase"/>
    <property type="match status" value="1"/>
</dbReference>
<dbReference type="EC" id="2.7.1.24" evidence="5 6"/>
<evidence type="ECO:0000256" key="2">
    <source>
        <dbReference type="ARBA" id="ARBA00022741"/>
    </source>
</evidence>
<dbReference type="GO" id="GO:0004140">
    <property type="term" value="F:dephospho-CoA kinase activity"/>
    <property type="evidence" value="ECO:0007669"/>
    <property type="project" value="UniProtKB-EC"/>
</dbReference>
<comment type="caution">
    <text evidence="8">The sequence shown here is derived from an EMBL/GenBank/DDBJ whole genome shotgun (WGS) entry which is preliminary data.</text>
</comment>
<dbReference type="CDD" id="cd02022">
    <property type="entry name" value="DPCK"/>
    <property type="match status" value="1"/>
</dbReference>
<name>A0ABN7KF83_9BACT</name>
<keyword evidence="5" id="KW-0963">Cytoplasm</keyword>
<feature type="region of interest" description="Disordered" evidence="7">
    <location>
        <begin position="1"/>
        <end position="20"/>
    </location>
</feature>
<keyword evidence="4 5" id="KW-0173">Coenzyme A biosynthesis</keyword>
<accession>A0ABN7KF83</accession>
<comment type="catalytic activity">
    <reaction evidence="5">
        <text>3'-dephospho-CoA + ATP = ADP + CoA + H(+)</text>
        <dbReference type="Rhea" id="RHEA:18245"/>
        <dbReference type="ChEBI" id="CHEBI:15378"/>
        <dbReference type="ChEBI" id="CHEBI:30616"/>
        <dbReference type="ChEBI" id="CHEBI:57287"/>
        <dbReference type="ChEBI" id="CHEBI:57328"/>
        <dbReference type="ChEBI" id="CHEBI:456216"/>
        <dbReference type="EC" id="2.7.1.24"/>
    </reaction>
</comment>
<keyword evidence="2 5" id="KW-0547">Nucleotide-binding</keyword>
<evidence type="ECO:0000256" key="1">
    <source>
        <dbReference type="ARBA" id="ARBA00009018"/>
    </source>
</evidence>
<feature type="compositionally biased region" description="Polar residues" evidence="7">
    <location>
        <begin position="1"/>
        <end position="10"/>
    </location>
</feature>
<sequence length="228" mass="25084">MDGYTAATNEKSIEPHCGGQHPMLSSRPMILVGLTGGVATGKSTVSRMFARCGAVIIDADALAHQVVEPGKPAWRAIVKTFGKTVLNPDRTLNRQALGALVFRQPAQLRRLEQIIHPRVAREQARLTKSAGRKDPKAVVIYDVPLLFEAGIDARVDKVIVVTADRPTQIARLNRRNGFTRAEAIRRIRSQLPLKHKAAAADYLLDGTISRPRLFTAVKQLYRELLALA</sequence>
<dbReference type="EMBL" id="CAJNBJ010000001">
    <property type="protein sequence ID" value="CAE6689971.1"/>
    <property type="molecule type" value="Genomic_DNA"/>
</dbReference>
<comment type="function">
    <text evidence="5">Catalyzes the phosphorylation of the 3'-hydroxyl group of dephosphocoenzyme A to form coenzyme A.</text>
</comment>
<feature type="binding site" evidence="5">
    <location>
        <begin position="39"/>
        <end position="44"/>
    </location>
    <ligand>
        <name>ATP</name>
        <dbReference type="ChEBI" id="CHEBI:30616"/>
    </ligand>
</feature>
<reference evidence="8 9" key="1">
    <citation type="submission" date="2021-02" db="EMBL/GenBank/DDBJ databases">
        <authorList>
            <person name="Han P."/>
        </authorList>
    </citation>
    <scope>NUCLEOTIDE SEQUENCE [LARGE SCALE GENOMIC DNA]</scope>
    <source>
        <strain evidence="8">Candidatus Nitrospira sp. ZN2</strain>
    </source>
</reference>
<dbReference type="InterPro" id="IPR027417">
    <property type="entry name" value="P-loop_NTPase"/>
</dbReference>
<proteinExistence type="inferred from homology"/>
<dbReference type="NCBIfam" id="TIGR00152">
    <property type="entry name" value="dephospho-CoA kinase"/>
    <property type="match status" value="1"/>
</dbReference>
<protein>
    <recommendedName>
        <fullName evidence="5 6">Dephospho-CoA kinase</fullName>
        <ecNumber evidence="5 6">2.7.1.24</ecNumber>
    </recommendedName>
    <alternativeName>
        <fullName evidence="5">Dephosphocoenzyme A kinase</fullName>
    </alternativeName>
</protein>
<comment type="similarity">
    <text evidence="1 5">Belongs to the CoaE family.</text>
</comment>
<dbReference type="Proteomes" id="UP000675880">
    <property type="component" value="Unassembled WGS sequence"/>
</dbReference>
<evidence type="ECO:0000256" key="4">
    <source>
        <dbReference type="ARBA" id="ARBA00022993"/>
    </source>
</evidence>
<dbReference type="PANTHER" id="PTHR10695">
    <property type="entry name" value="DEPHOSPHO-COA KINASE-RELATED"/>
    <property type="match status" value="1"/>
</dbReference>
<keyword evidence="5 8" id="KW-0808">Transferase</keyword>
<evidence type="ECO:0000313" key="8">
    <source>
        <dbReference type="EMBL" id="CAE6689971.1"/>
    </source>
</evidence>
<keyword evidence="3 5" id="KW-0067">ATP-binding</keyword>
<dbReference type="PANTHER" id="PTHR10695:SF46">
    <property type="entry name" value="BIFUNCTIONAL COENZYME A SYNTHASE-RELATED"/>
    <property type="match status" value="1"/>
</dbReference>
<comment type="subcellular location">
    <subcellularLocation>
        <location evidence="5">Cytoplasm</location>
    </subcellularLocation>
</comment>
<gene>
    <name evidence="5 8" type="primary">coaE</name>
    <name evidence="8" type="ORF">NSPZN2_10173</name>
</gene>
<evidence type="ECO:0000256" key="5">
    <source>
        <dbReference type="HAMAP-Rule" id="MF_00376"/>
    </source>
</evidence>
<organism evidence="8 9">
    <name type="scientific">Nitrospira defluvii</name>
    <dbReference type="NCBI Taxonomy" id="330214"/>
    <lineage>
        <taxon>Bacteria</taxon>
        <taxon>Pseudomonadati</taxon>
        <taxon>Nitrospirota</taxon>
        <taxon>Nitrospiria</taxon>
        <taxon>Nitrospirales</taxon>
        <taxon>Nitrospiraceae</taxon>
        <taxon>Nitrospira</taxon>
    </lineage>
</organism>
<evidence type="ECO:0000256" key="7">
    <source>
        <dbReference type="SAM" id="MobiDB-lite"/>
    </source>
</evidence>
<dbReference type="Gene3D" id="3.40.50.300">
    <property type="entry name" value="P-loop containing nucleotide triphosphate hydrolases"/>
    <property type="match status" value="1"/>
</dbReference>
<dbReference type="Pfam" id="PF01121">
    <property type="entry name" value="CoaE"/>
    <property type="match status" value="1"/>
</dbReference>
<evidence type="ECO:0000256" key="3">
    <source>
        <dbReference type="ARBA" id="ARBA00022840"/>
    </source>
</evidence>